<evidence type="ECO:0000313" key="2">
    <source>
        <dbReference type="Proteomes" id="UP000620127"/>
    </source>
</evidence>
<evidence type="ECO:0008006" key="3">
    <source>
        <dbReference type="Google" id="ProtNLM"/>
    </source>
</evidence>
<organism evidence="1 2">
    <name type="scientific">Undibacterium macrobrachii</name>
    <dbReference type="NCBI Taxonomy" id="1119058"/>
    <lineage>
        <taxon>Bacteria</taxon>
        <taxon>Pseudomonadati</taxon>
        <taxon>Pseudomonadota</taxon>
        <taxon>Betaproteobacteria</taxon>
        <taxon>Burkholderiales</taxon>
        <taxon>Oxalobacteraceae</taxon>
        <taxon>Undibacterium</taxon>
    </lineage>
</organism>
<dbReference type="RefSeq" id="WP_229827083.1">
    <property type="nucleotide sequence ID" value="NZ_BMYT01000001.1"/>
</dbReference>
<dbReference type="EMBL" id="BMYT01000001">
    <property type="protein sequence ID" value="GGX06146.1"/>
    <property type="molecule type" value="Genomic_DNA"/>
</dbReference>
<keyword evidence="2" id="KW-1185">Reference proteome</keyword>
<proteinExistence type="predicted"/>
<sequence>MTNTTSQHAMNNKFDSMLTLAIPLALTEEICDFLLLNPQWASGFSIVDAQGMGQGAALQTAIEKVQGRSKRKLIMVVGEQAQLFELVAALGQKIKNPDVAYWVTPVHRFGRF</sequence>
<evidence type="ECO:0000313" key="1">
    <source>
        <dbReference type="EMBL" id="GGX06146.1"/>
    </source>
</evidence>
<dbReference type="Gene3D" id="3.30.70.120">
    <property type="match status" value="1"/>
</dbReference>
<dbReference type="InterPro" id="IPR021634">
    <property type="entry name" value="DUF3240"/>
</dbReference>
<accession>A0ABQ2XA02</accession>
<dbReference type="Pfam" id="PF11582">
    <property type="entry name" value="DUF3240"/>
    <property type="match status" value="1"/>
</dbReference>
<dbReference type="InterPro" id="IPR015867">
    <property type="entry name" value="N-reg_PII/ATP_PRibTrfase_C"/>
</dbReference>
<gene>
    <name evidence="1" type="ORF">GCM10011282_10670</name>
</gene>
<comment type="caution">
    <text evidence="1">The sequence shown here is derived from an EMBL/GenBank/DDBJ whole genome shotgun (WGS) entry which is preliminary data.</text>
</comment>
<reference evidence="2" key="1">
    <citation type="journal article" date="2019" name="Int. J. Syst. Evol. Microbiol.">
        <title>The Global Catalogue of Microorganisms (GCM) 10K type strain sequencing project: providing services to taxonomists for standard genome sequencing and annotation.</title>
        <authorList>
            <consortium name="The Broad Institute Genomics Platform"/>
            <consortium name="The Broad Institute Genome Sequencing Center for Infectious Disease"/>
            <person name="Wu L."/>
            <person name="Ma J."/>
        </authorList>
    </citation>
    <scope>NUCLEOTIDE SEQUENCE [LARGE SCALE GENOMIC DNA]</scope>
    <source>
        <strain evidence="2">KCTC 23916</strain>
    </source>
</reference>
<protein>
    <recommendedName>
        <fullName evidence="3">DUF3240 domain-containing protein</fullName>
    </recommendedName>
</protein>
<dbReference type="Proteomes" id="UP000620127">
    <property type="component" value="Unassembled WGS sequence"/>
</dbReference>
<name>A0ABQ2XA02_9BURK</name>